<feature type="region of interest" description="Disordered" evidence="6">
    <location>
        <begin position="130"/>
        <end position="189"/>
    </location>
</feature>
<dbReference type="PROSITE" id="PS51294">
    <property type="entry name" value="HTH_MYB"/>
    <property type="match status" value="2"/>
</dbReference>
<evidence type="ECO:0000256" key="3">
    <source>
        <dbReference type="ARBA" id="ARBA00023125"/>
    </source>
</evidence>
<keyword evidence="5" id="KW-0539">Nucleus</keyword>
<dbReference type="InterPro" id="IPR009057">
    <property type="entry name" value="Homeodomain-like_sf"/>
</dbReference>
<comment type="subcellular location">
    <subcellularLocation>
        <location evidence="1">Nucleus</location>
    </subcellularLocation>
</comment>
<dbReference type="PROSITE" id="PS50090">
    <property type="entry name" value="MYB_LIKE"/>
    <property type="match status" value="2"/>
</dbReference>
<keyword evidence="3 9" id="KW-0238">DNA-binding</keyword>
<dbReference type="Gene3D" id="1.10.10.60">
    <property type="entry name" value="Homeodomain-like"/>
    <property type="match status" value="2"/>
</dbReference>
<dbReference type="SUPFAM" id="SSF46689">
    <property type="entry name" value="Homeodomain-like"/>
    <property type="match status" value="1"/>
</dbReference>
<reference evidence="9 10" key="1">
    <citation type="submission" date="2024-01" db="EMBL/GenBank/DDBJ databases">
        <title>The complete chloroplast genome sequence of Lithospermum erythrorhizon: insights into the phylogenetic relationship among Boraginaceae species and the maternal lineages of purple gromwells.</title>
        <authorList>
            <person name="Okada T."/>
            <person name="Watanabe K."/>
        </authorList>
    </citation>
    <scope>NUCLEOTIDE SEQUENCE [LARGE SCALE GENOMIC DNA]</scope>
</reference>
<dbReference type="Proteomes" id="UP001454036">
    <property type="component" value="Unassembled WGS sequence"/>
</dbReference>
<dbReference type="CDD" id="cd00167">
    <property type="entry name" value="SANT"/>
    <property type="match status" value="2"/>
</dbReference>
<evidence type="ECO:0000313" key="10">
    <source>
        <dbReference type="Proteomes" id="UP001454036"/>
    </source>
</evidence>
<evidence type="ECO:0000256" key="5">
    <source>
        <dbReference type="ARBA" id="ARBA00023242"/>
    </source>
</evidence>
<feature type="domain" description="HTH myb-type" evidence="8">
    <location>
        <begin position="62"/>
        <end position="116"/>
    </location>
</feature>
<keyword evidence="2" id="KW-0805">Transcription regulation</keyword>
<dbReference type="EMBL" id="BAABME010009209">
    <property type="protein sequence ID" value="GAA0174751.1"/>
    <property type="molecule type" value="Genomic_DNA"/>
</dbReference>
<dbReference type="AlphaFoldDB" id="A0AAV3RHB0"/>
<feature type="compositionally biased region" description="Polar residues" evidence="6">
    <location>
        <begin position="161"/>
        <end position="171"/>
    </location>
</feature>
<dbReference type="SMART" id="SM00717">
    <property type="entry name" value="SANT"/>
    <property type="match status" value="2"/>
</dbReference>
<dbReference type="InterPro" id="IPR015495">
    <property type="entry name" value="Myb_TF_plants"/>
</dbReference>
<keyword evidence="4" id="KW-0804">Transcription</keyword>
<comment type="caution">
    <text evidence="9">The sequence shown here is derived from an EMBL/GenBank/DDBJ whole genome shotgun (WGS) entry which is preliminary data.</text>
</comment>
<evidence type="ECO:0000313" key="9">
    <source>
        <dbReference type="EMBL" id="GAA0174751.1"/>
    </source>
</evidence>
<proteinExistence type="predicted"/>
<dbReference type="InterPro" id="IPR001005">
    <property type="entry name" value="SANT/Myb"/>
</dbReference>
<dbReference type="PANTHER" id="PTHR47999:SF68">
    <property type="entry name" value="MYB DOMAIN PROTEIN 40"/>
    <property type="match status" value="1"/>
</dbReference>
<feature type="domain" description="Myb-like" evidence="7">
    <location>
        <begin position="9"/>
        <end position="61"/>
    </location>
</feature>
<dbReference type="PANTHER" id="PTHR47999">
    <property type="entry name" value="TRANSCRIPTION FACTOR MYB8-RELATED-RELATED"/>
    <property type="match status" value="1"/>
</dbReference>
<protein>
    <submittedName>
        <fullName evidence="9">Homeodomain transcription factor</fullName>
    </submittedName>
</protein>
<accession>A0AAV3RHB0</accession>
<evidence type="ECO:0000256" key="2">
    <source>
        <dbReference type="ARBA" id="ARBA00023015"/>
    </source>
</evidence>
<evidence type="ECO:0000256" key="1">
    <source>
        <dbReference type="ARBA" id="ARBA00004123"/>
    </source>
</evidence>
<sequence length="263" mass="29839">MGRAPCCEKVGLNRGPWTKEEDSILINFIKENGHGNWRALPKKAGLLRCGKSCRLRWANYLRPDIKRGNFSKEEEDNIIALHKELGNKWSIIASKLPGRTDNEIKNVWNTHLKKKLVHKTNALPEKKKRIRKNSKKNIEAKKITTAPLQSTVLQEGGDFPNTKNENNSPIQESKSENSSVTTVTTSGCTTSNTDSMEDFVIGDEFWSDVISGDCANMDFNQFPESQFALPSVMDVVDFDPSRDEDLDFWYNFLTKEGELLDLL</sequence>
<dbReference type="GO" id="GO:0003677">
    <property type="term" value="F:DNA binding"/>
    <property type="evidence" value="ECO:0007669"/>
    <property type="project" value="UniProtKB-KW"/>
</dbReference>
<organism evidence="9 10">
    <name type="scientific">Lithospermum erythrorhizon</name>
    <name type="common">Purple gromwell</name>
    <name type="synonym">Lithospermum officinale var. erythrorhizon</name>
    <dbReference type="NCBI Taxonomy" id="34254"/>
    <lineage>
        <taxon>Eukaryota</taxon>
        <taxon>Viridiplantae</taxon>
        <taxon>Streptophyta</taxon>
        <taxon>Embryophyta</taxon>
        <taxon>Tracheophyta</taxon>
        <taxon>Spermatophyta</taxon>
        <taxon>Magnoliopsida</taxon>
        <taxon>eudicotyledons</taxon>
        <taxon>Gunneridae</taxon>
        <taxon>Pentapetalae</taxon>
        <taxon>asterids</taxon>
        <taxon>lamiids</taxon>
        <taxon>Boraginales</taxon>
        <taxon>Boraginaceae</taxon>
        <taxon>Boraginoideae</taxon>
        <taxon>Lithospermeae</taxon>
        <taxon>Lithospermum</taxon>
    </lineage>
</organism>
<dbReference type="GO" id="GO:0005634">
    <property type="term" value="C:nucleus"/>
    <property type="evidence" value="ECO:0007669"/>
    <property type="project" value="UniProtKB-SubCell"/>
</dbReference>
<evidence type="ECO:0000256" key="6">
    <source>
        <dbReference type="SAM" id="MobiDB-lite"/>
    </source>
</evidence>
<evidence type="ECO:0000256" key="4">
    <source>
        <dbReference type="ARBA" id="ARBA00023163"/>
    </source>
</evidence>
<feature type="domain" description="HTH myb-type" evidence="8">
    <location>
        <begin position="9"/>
        <end position="61"/>
    </location>
</feature>
<name>A0AAV3RHB0_LITER</name>
<keyword evidence="10" id="KW-1185">Reference proteome</keyword>
<gene>
    <name evidence="9" type="ORF">LIER_28082</name>
</gene>
<evidence type="ECO:0000259" key="8">
    <source>
        <dbReference type="PROSITE" id="PS51294"/>
    </source>
</evidence>
<feature type="domain" description="Myb-like" evidence="7">
    <location>
        <begin position="62"/>
        <end position="112"/>
    </location>
</feature>
<evidence type="ECO:0000259" key="7">
    <source>
        <dbReference type="PROSITE" id="PS50090"/>
    </source>
</evidence>
<keyword evidence="9" id="KW-0371">Homeobox</keyword>
<feature type="compositionally biased region" description="Low complexity" evidence="6">
    <location>
        <begin position="176"/>
        <end position="189"/>
    </location>
</feature>
<dbReference type="Pfam" id="PF00249">
    <property type="entry name" value="Myb_DNA-binding"/>
    <property type="match status" value="2"/>
</dbReference>
<dbReference type="FunFam" id="1.10.10.60:FF:000121">
    <property type="entry name" value="Myb transcription factor"/>
    <property type="match status" value="1"/>
</dbReference>
<dbReference type="InterPro" id="IPR017930">
    <property type="entry name" value="Myb_dom"/>
</dbReference>